<dbReference type="InterPro" id="IPR005471">
    <property type="entry name" value="Tscrpt_reg_IclR_N"/>
</dbReference>
<dbReference type="Gene3D" id="3.30.450.40">
    <property type="match status" value="1"/>
</dbReference>
<comment type="caution">
    <text evidence="6">The sequence shown here is derived from an EMBL/GenBank/DDBJ whole genome shotgun (WGS) entry which is preliminary data.</text>
</comment>
<dbReference type="PROSITE" id="PS51078">
    <property type="entry name" value="ICLR_ED"/>
    <property type="match status" value="1"/>
</dbReference>
<evidence type="ECO:0000259" key="4">
    <source>
        <dbReference type="PROSITE" id="PS51077"/>
    </source>
</evidence>
<dbReference type="PANTHER" id="PTHR30136">
    <property type="entry name" value="HELIX-TURN-HELIX TRANSCRIPTIONAL REGULATOR, ICLR FAMILY"/>
    <property type="match status" value="1"/>
</dbReference>
<name>A0A2M9C066_9MICO</name>
<dbReference type="SUPFAM" id="SSF46785">
    <property type="entry name" value="Winged helix' DNA-binding domain"/>
    <property type="match status" value="1"/>
</dbReference>
<dbReference type="GO" id="GO:0045892">
    <property type="term" value="P:negative regulation of DNA-templated transcription"/>
    <property type="evidence" value="ECO:0007669"/>
    <property type="project" value="TreeGrafter"/>
</dbReference>
<proteinExistence type="predicted"/>
<keyword evidence="3" id="KW-0804">Transcription</keyword>
<dbReference type="RefSeq" id="WP_100344203.1">
    <property type="nucleotide sequence ID" value="NZ_PGFB01000002.1"/>
</dbReference>
<feature type="domain" description="IclR-ED" evidence="5">
    <location>
        <begin position="72"/>
        <end position="256"/>
    </location>
</feature>
<dbReference type="GO" id="GO:0003700">
    <property type="term" value="F:DNA-binding transcription factor activity"/>
    <property type="evidence" value="ECO:0007669"/>
    <property type="project" value="TreeGrafter"/>
</dbReference>
<dbReference type="InterPro" id="IPR036390">
    <property type="entry name" value="WH_DNA-bd_sf"/>
</dbReference>
<dbReference type="PROSITE" id="PS51077">
    <property type="entry name" value="HTH_ICLR"/>
    <property type="match status" value="1"/>
</dbReference>
<evidence type="ECO:0000256" key="2">
    <source>
        <dbReference type="ARBA" id="ARBA00023125"/>
    </source>
</evidence>
<dbReference type="PANTHER" id="PTHR30136:SF35">
    <property type="entry name" value="HTH-TYPE TRANSCRIPTIONAL REGULATOR RV1719"/>
    <property type="match status" value="1"/>
</dbReference>
<keyword evidence="2" id="KW-0238">DNA-binding</keyword>
<keyword evidence="7" id="KW-1185">Reference proteome</keyword>
<dbReference type="Pfam" id="PF09339">
    <property type="entry name" value="HTH_IclR"/>
    <property type="match status" value="1"/>
</dbReference>
<evidence type="ECO:0000256" key="3">
    <source>
        <dbReference type="ARBA" id="ARBA00023163"/>
    </source>
</evidence>
<dbReference type="Gene3D" id="1.10.10.10">
    <property type="entry name" value="Winged helix-like DNA-binding domain superfamily/Winged helix DNA-binding domain"/>
    <property type="match status" value="1"/>
</dbReference>
<dbReference type="EMBL" id="PGFB01000002">
    <property type="protein sequence ID" value="PJJ63743.1"/>
    <property type="molecule type" value="Genomic_DNA"/>
</dbReference>
<dbReference type="SMART" id="SM00346">
    <property type="entry name" value="HTH_ICLR"/>
    <property type="match status" value="1"/>
</dbReference>
<sequence>MEQSPASNPSAAKILDVLFAFSMANPHPTALEVANAAGINRTTAHRLLQILEANRIVRRRPGQSSRYELSARVLQLSETFLHQLDDLRSISLSYLTTLRDRTGETAALHLRQGDSRVGVVQVESYHQLRRTYSDLGKRVPLYLGAPSLAMLAFLPQEQIDRYVPQNGQPWPDIEFRDAVELFGWLADIREKGFAVSRAHRLAGIVSIAAPIRSRAGDVIAAINVTGPEARFTPQTIAGMAEAVVHAACEISERIGYSTHGTVPSTSRSNRTDR</sequence>
<dbReference type="InterPro" id="IPR014757">
    <property type="entry name" value="Tscrpt_reg_IclR_C"/>
</dbReference>
<dbReference type="SUPFAM" id="SSF55781">
    <property type="entry name" value="GAF domain-like"/>
    <property type="match status" value="1"/>
</dbReference>
<dbReference type="AlphaFoldDB" id="A0A2M9C066"/>
<dbReference type="Pfam" id="PF01614">
    <property type="entry name" value="IclR_C"/>
    <property type="match status" value="1"/>
</dbReference>
<gene>
    <name evidence="6" type="ORF">CLV54_1417</name>
</gene>
<dbReference type="InterPro" id="IPR029016">
    <property type="entry name" value="GAF-like_dom_sf"/>
</dbReference>
<evidence type="ECO:0000313" key="6">
    <source>
        <dbReference type="EMBL" id="PJJ63743.1"/>
    </source>
</evidence>
<keyword evidence="1" id="KW-0805">Transcription regulation</keyword>
<evidence type="ECO:0000313" key="7">
    <source>
        <dbReference type="Proteomes" id="UP000230161"/>
    </source>
</evidence>
<organism evidence="6 7">
    <name type="scientific">Compostimonas suwonensis</name>
    <dbReference type="NCBI Taxonomy" id="1048394"/>
    <lineage>
        <taxon>Bacteria</taxon>
        <taxon>Bacillati</taxon>
        <taxon>Actinomycetota</taxon>
        <taxon>Actinomycetes</taxon>
        <taxon>Micrococcales</taxon>
        <taxon>Microbacteriaceae</taxon>
        <taxon>Compostimonas</taxon>
    </lineage>
</organism>
<reference evidence="6 7" key="1">
    <citation type="submission" date="2017-11" db="EMBL/GenBank/DDBJ databases">
        <title>Genomic Encyclopedia of Archaeal and Bacterial Type Strains, Phase II (KMG-II): From Individual Species to Whole Genera.</title>
        <authorList>
            <person name="Goeker M."/>
        </authorList>
    </citation>
    <scope>NUCLEOTIDE SEQUENCE [LARGE SCALE GENOMIC DNA]</scope>
    <source>
        <strain evidence="6 7">DSM 25625</strain>
    </source>
</reference>
<dbReference type="OrthoDB" id="3734039at2"/>
<protein>
    <submittedName>
        <fullName evidence="6">IclR family acetate operon transcriptional repressor</fullName>
    </submittedName>
</protein>
<feature type="domain" description="HTH iclR-type" evidence="4">
    <location>
        <begin position="8"/>
        <end position="71"/>
    </location>
</feature>
<evidence type="ECO:0000259" key="5">
    <source>
        <dbReference type="PROSITE" id="PS51078"/>
    </source>
</evidence>
<dbReference type="InterPro" id="IPR036388">
    <property type="entry name" value="WH-like_DNA-bd_sf"/>
</dbReference>
<accession>A0A2M9C066</accession>
<dbReference type="InterPro" id="IPR050707">
    <property type="entry name" value="HTH_MetabolicPath_Reg"/>
</dbReference>
<evidence type="ECO:0000256" key="1">
    <source>
        <dbReference type="ARBA" id="ARBA00023015"/>
    </source>
</evidence>
<dbReference type="Proteomes" id="UP000230161">
    <property type="component" value="Unassembled WGS sequence"/>
</dbReference>
<dbReference type="GO" id="GO:0003677">
    <property type="term" value="F:DNA binding"/>
    <property type="evidence" value="ECO:0007669"/>
    <property type="project" value="UniProtKB-KW"/>
</dbReference>